<comment type="caution">
    <text evidence="1">The sequence shown here is derived from an EMBL/GenBank/DDBJ whole genome shotgun (WGS) entry which is preliminary data.</text>
</comment>
<dbReference type="STRING" id="658196.A0A397SPA5"/>
<dbReference type="EMBL" id="QKYT01000347">
    <property type="protein sequence ID" value="RIA86749.1"/>
    <property type="molecule type" value="Genomic_DNA"/>
</dbReference>
<keyword evidence="2" id="KW-1185">Reference proteome</keyword>
<proteinExistence type="predicted"/>
<evidence type="ECO:0008006" key="3">
    <source>
        <dbReference type="Google" id="ProtNLM"/>
    </source>
</evidence>
<name>A0A397SPA5_9GLOM</name>
<accession>A0A397SPA5</accession>
<dbReference type="Gene3D" id="1.10.510.10">
    <property type="entry name" value="Transferase(Phosphotransferase) domain 1"/>
    <property type="match status" value="1"/>
</dbReference>
<dbReference type="AlphaFoldDB" id="A0A397SPA5"/>
<reference evidence="1 2" key="1">
    <citation type="submission" date="2018-06" db="EMBL/GenBank/DDBJ databases">
        <title>Comparative genomics reveals the genomic features of Rhizophagus irregularis, R. cerebriforme, R. diaphanum and Gigaspora rosea, and their symbiotic lifestyle signature.</title>
        <authorList>
            <person name="Morin E."/>
            <person name="San Clemente H."/>
            <person name="Chen E.C.H."/>
            <person name="De La Providencia I."/>
            <person name="Hainaut M."/>
            <person name="Kuo A."/>
            <person name="Kohler A."/>
            <person name="Murat C."/>
            <person name="Tang N."/>
            <person name="Roy S."/>
            <person name="Loubradou J."/>
            <person name="Henrissat B."/>
            <person name="Grigoriev I.V."/>
            <person name="Corradi N."/>
            <person name="Roux C."/>
            <person name="Martin F.M."/>
        </authorList>
    </citation>
    <scope>NUCLEOTIDE SEQUENCE [LARGE SCALE GENOMIC DNA]</scope>
    <source>
        <strain evidence="1 2">DAOM 227022</strain>
    </source>
</reference>
<sequence>MRTPYVAPEVFQGQKYIKASDIYGFDLIIEICDGLRPPIVTNAPEGYIELMKKCWHSDPNEKLIASPELQDKI</sequence>
<dbReference type="SUPFAM" id="SSF56112">
    <property type="entry name" value="Protein kinase-like (PK-like)"/>
    <property type="match status" value="1"/>
</dbReference>
<gene>
    <name evidence="1" type="ORF">C1645_828818</name>
</gene>
<organism evidence="1 2">
    <name type="scientific">Glomus cerebriforme</name>
    <dbReference type="NCBI Taxonomy" id="658196"/>
    <lineage>
        <taxon>Eukaryota</taxon>
        <taxon>Fungi</taxon>
        <taxon>Fungi incertae sedis</taxon>
        <taxon>Mucoromycota</taxon>
        <taxon>Glomeromycotina</taxon>
        <taxon>Glomeromycetes</taxon>
        <taxon>Glomerales</taxon>
        <taxon>Glomeraceae</taxon>
        <taxon>Glomus</taxon>
    </lineage>
</organism>
<evidence type="ECO:0000313" key="2">
    <source>
        <dbReference type="Proteomes" id="UP000265703"/>
    </source>
</evidence>
<dbReference type="Proteomes" id="UP000265703">
    <property type="component" value="Unassembled WGS sequence"/>
</dbReference>
<evidence type="ECO:0000313" key="1">
    <source>
        <dbReference type="EMBL" id="RIA86749.1"/>
    </source>
</evidence>
<dbReference type="InterPro" id="IPR011009">
    <property type="entry name" value="Kinase-like_dom_sf"/>
</dbReference>
<protein>
    <recommendedName>
        <fullName evidence="3">Serine-threonine/tyrosine-protein kinase catalytic domain-containing protein</fullName>
    </recommendedName>
</protein>